<feature type="region of interest" description="Disordered" evidence="6">
    <location>
        <begin position="337"/>
        <end position="369"/>
    </location>
</feature>
<dbReference type="PANTHER" id="PTHR31448:SF3">
    <property type="entry name" value="MYOSIN-BINDING PROTEIN 2"/>
    <property type="match status" value="1"/>
</dbReference>
<proteinExistence type="predicted"/>
<dbReference type="Pfam" id="PF04576">
    <property type="entry name" value="Zein-binding"/>
    <property type="match status" value="1"/>
</dbReference>
<evidence type="ECO:0000256" key="1">
    <source>
        <dbReference type="ARBA" id="ARBA00004167"/>
    </source>
</evidence>
<evidence type="ECO:0000259" key="7">
    <source>
        <dbReference type="PROSITE" id="PS51775"/>
    </source>
</evidence>
<evidence type="ECO:0000256" key="4">
    <source>
        <dbReference type="ARBA" id="ARBA00023136"/>
    </source>
</evidence>
<keyword evidence="4" id="KW-0472">Membrane</keyword>
<dbReference type="InterPro" id="IPR007656">
    <property type="entry name" value="GTD-bd"/>
</dbReference>
<reference evidence="8" key="1">
    <citation type="submission" date="2021-08" db="EMBL/GenBank/DDBJ databases">
        <title>WGS assembly of Ceratopteris richardii.</title>
        <authorList>
            <person name="Marchant D.B."/>
            <person name="Chen G."/>
            <person name="Jenkins J."/>
            <person name="Shu S."/>
            <person name="Leebens-Mack J."/>
            <person name="Grimwood J."/>
            <person name="Schmutz J."/>
            <person name="Soltis P."/>
            <person name="Soltis D."/>
            <person name="Chen Z.-H."/>
        </authorList>
    </citation>
    <scope>NUCLEOTIDE SEQUENCE</scope>
    <source>
        <strain evidence="8">Whitten #5841</strain>
        <tissue evidence="8">Leaf</tissue>
    </source>
</reference>
<dbReference type="AlphaFoldDB" id="A0A8T2U5Z9"/>
<gene>
    <name evidence="8" type="ORF">KP509_10G069300</name>
</gene>
<evidence type="ECO:0000256" key="6">
    <source>
        <dbReference type="SAM" id="MobiDB-lite"/>
    </source>
</evidence>
<evidence type="ECO:0000256" key="3">
    <source>
        <dbReference type="ARBA" id="ARBA00022989"/>
    </source>
</evidence>
<dbReference type="GO" id="GO:0080115">
    <property type="term" value="F:myosin XI tail binding"/>
    <property type="evidence" value="ECO:0007669"/>
    <property type="project" value="UniProtKB-ARBA"/>
</dbReference>
<dbReference type="EMBL" id="CM035415">
    <property type="protein sequence ID" value="KAH7427969.1"/>
    <property type="molecule type" value="Genomic_DNA"/>
</dbReference>
<dbReference type="EMBL" id="CM035415">
    <property type="protein sequence ID" value="KAH7427966.1"/>
    <property type="molecule type" value="Genomic_DNA"/>
</dbReference>
<organism evidence="8 9">
    <name type="scientific">Ceratopteris richardii</name>
    <name type="common">Triangle waterfern</name>
    <dbReference type="NCBI Taxonomy" id="49495"/>
    <lineage>
        <taxon>Eukaryota</taxon>
        <taxon>Viridiplantae</taxon>
        <taxon>Streptophyta</taxon>
        <taxon>Embryophyta</taxon>
        <taxon>Tracheophyta</taxon>
        <taxon>Polypodiopsida</taxon>
        <taxon>Polypodiidae</taxon>
        <taxon>Polypodiales</taxon>
        <taxon>Pteridineae</taxon>
        <taxon>Pteridaceae</taxon>
        <taxon>Parkerioideae</taxon>
        <taxon>Ceratopteris</taxon>
    </lineage>
</organism>
<keyword evidence="2" id="KW-0812">Transmembrane</keyword>
<feature type="compositionally biased region" description="Polar residues" evidence="6">
    <location>
        <begin position="341"/>
        <end position="355"/>
    </location>
</feature>
<feature type="coiled-coil region" evidence="5">
    <location>
        <begin position="198"/>
        <end position="306"/>
    </location>
</feature>
<dbReference type="InterPro" id="IPR039306">
    <property type="entry name" value="MYOB"/>
</dbReference>
<comment type="subcellular location">
    <subcellularLocation>
        <location evidence="1">Membrane</location>
        <topology evidence="1">Single-pass membrane protein</topology>
    </subcellularLocation>
</comment>
<feature type="domain" description="GTD-binding" evidence="7">
    <location>
        <begin position="192"/>
        <end position="301"/>
    </location>
</feature>
<sequence length="684" mass="77572">MDSRNPWRIPALISVSCEVLFSLFLLFQMLMTLTIVEAAKFLQRGATHPCDEDDNHTSRCSSYFPPFSSCPERDSGVPQLKSGDELIRTRFPRGSTVRRILSEGHSKSKEGNLVDSVRKAGSIKQARSLLLLSDDNKQRIDDTAIIEASTSEGKSYVKEDEFGLIDAGLSIHDDLIDIRSEYLEQKGRGPREVIMTLLKALQDQGKSLKTLYEELDEERNAAETAANEAMAMILRLQEEKAALQIKADHYQRMAEEKSLHDEHAIQLLEEDLFKMENERILLEEELNELQIRLSLEEDLCRKKNERILLVEELNELRSSLVQVDIDNVDRMGLLKEEAQHHSTTSKPDISLSTIDGDSRKQEHDSEELPGSLEIEDAALISSSGEVLREHFREGLLNEDLSRKLFKSLTHYEMHDFNEFQISDVNGDTFFVKESNHAEQAIVGEDAKSILVQLSAVEEQLLALEGSDKSEQLHQAQESQTSLLHNFSNPNDCAIEKLGSDDEEVNSSQIYKNDIWITETEESSMFVEEKVVNVDVANFNNSPCYVSQLTTSEEIIQIDVGKHQRSGLVQWEGSEEEKHLDLLSFGKKNILSSSAFGTLEGPCKPDVQQFKDIEEELDWDAKKVVPLDDITRRLQALESENMFQQHHLFPSTPECVNIIKLKEIVQELQKLLKTNKDASTTANKI</sequence>
<name>A0A8T2U5Z9_CERRI</name>
<accession>A0A8T2U5Z9</accession>
<dbReference type="OrthoDB" id="1100010at2759"/>
<dbReference type="GO" id="GO:0016020">
    <property type="term" value="C:membrane"/>
    <property type="evidence" value="ECO:0007669"/>
    <property type="project" value="UniProtKB-SubCell"/>
</dbReference>
<keyword evidence="3" id="KW-1133">Transmembrane helix</keyword>
<evidence type="ECO:0000313" key="8">
    <source>
        <dbReference type="EMBL" id="KAH7427969.1"/>
    </source>
</evidence>
<dbReference type="EMBL" id="CM035415">
    <property type="protein sequence ID" value="KAH7427970.1"/>
    <property type="molecule type" value="Genomic_DNA"/>
</dbReference>
<dbReference type="Proteomes" id="UP000825935">
    <property type="component" value="Chromosome 10"/>
</dbReference>
<evidence type="ECO:0000256" key="5">
    <source>
        <dbReference type="SAM" id="Coils"/>
    </source>
</evidence>
<evidence type="ECO:0000313" key="9">
    <source>
        <dbReference type="Proteomes" id="UP000825935"/>
    </source>
</evidence>
<evidence type="ECO:0000256" key="2">
    <source>
        <dbReference type="ARBA" id="ARBA00022692"/>
    </source>
</evidence>
<protein>
    <recommendedName>
        <fullName evidence="7">GTD-binding domain-containing protein</fullName>
    </recommendedName>
</protein>
<dbReference type="PANTHER" id="PTHR31448">
    <property type="entry name" value="MYOSIN-BINDING PROTEIN 2"/>
    <property type="match status" value="1"/>
</dbReference>
<comment type="caution">
    <text evidence="8">The sequence shown here is derived from an EMBL/GenBank/DDBJ whole genome shotgun (WGS) entry which is preliminary data.</text>
</comment>
<keyword evidence="9" id="KW-1185">Reference proteome</keyword>
<keyword evidence="5" id="KW-0175">Coiled coil</keyword>
<dbReference type="PROSITE" id="PS51775">
    <property type="entry name" value="GTD_BINDING"/>
    <property type="match status" value="1"/>
</dbReference>